<comment type="caution">
    <text evidence="3">The sequence shown here is derived from an EMBL/GenBank/DDBJ whole genome shotgun (WGS) entry which is preliminary data.</text>
</comment>
<feature type="chain" id="PRO_5042976407" evidence="2">
    <location>
        <begin position="20"/>
        <end position="220"/>
    </location>
</feature>
<organism evidence="3 4">
    <name type="scientific">Trapa incisa</name>
    <dbReference type="NCBI Taxonomy" id="236973"/>
    <lineage>
        <taxon>Eukaryota</taxon>
        <taxon>Viridiplantae</taxon>
        <taxon>Streptophyta</taxon>
        <taxon>Embryophyta</taxon>
        <taxon>Tracheophyta</taxon>
        <taxon>Spermatophyta</taxon>
        <taxon>Magnoliopsida</taxon>
        <taxon>eudicotyledons</taxon>
        <taxon>Gunneridae</taxon>
        <taxon>Pentapetalae</taxon>
        <taxon>rosids</taxon>
        <taxon>malvids</taxon>
        <taxon>Myrtales</taxon>
        <taxon>Lythraceae</taxon>
        <taxon>Trapa</taxon>
    </lineage>
</organism>
<evidence type="ECO:0000313" key="4">
    <source>
        <dbReference type="Proteomes" id="UP001345219"/>
    </source>
</evidence>
<dbReference type="InterPro" id="IPR022251">
    <property type="entry name" value="DUF3774_wound-induced"/>
</dbReference>
<evidence type="ECO:0000256" key="2">
    <source>
        <dbReference type="SAM" id="SignalP"/>
    </source>
</evidence>
<reference evidence="3 4" key="1">
    <citation type="journal article" date="2023" name="Hortic Res">
        <title>Pangenome of water caltrop reveals structural variations and asymmetric subgenome divergence after allopolyploidization.</title>
        <authorList>
            <person name="Zhang X."/>
            <person name="Chen Y."/>
            <person name="Wang L."/>
            <person name="Yuan Y."/>
            <person name="Fang M."/>
            <person name="Shi L."/>
            <person name="Lu R."/>
            <person name="Comes H.P."/>
            <person name="Ma Y."/>
            <person name="Chen Y."/>
            <person name="Huang G."/>
            <person name="Zhou Y."/>
            <person name="Zheng Z."/>
            <person name="Qiu Y."/>
        </authorList>
    </citation>
    <scope>NUCLEOTIDE SEQUENCE [LARGE SCALE GENOMIC DNA]</scope>
    <source>
        <tissue evidence="3">Roots</tissue>
    </source>
</reference>
<keyword evidence="4" id="KW-1185">Reference proteome</keyword>
<feature type="compositionally biased region" description="Basic and acidic residues" evidence="1">
    <location>
        <begin position="193"/>
        <end position="202"/>
    </location>
</feature>
<feature type="signal peptide" evidence="2">
    <location>
        <begin position="1"/>
        <end position="19"/>
    </location>
</feature>
<proteinExistence type="predicted"/>
<name>A0AAN7GN11_9MYRT</name>
<protein>
    <submittedName>
        <fullName evidence="3">Uncharacterized protein</fullName>
    </submittedName>
</protein>
<dbReference type="EMBL" id="JAXIOK010000018">
    <property type="protein sequence ID" value="KAK4749786.1"/>
    <property type="molecule type" value="Genomic_DNA"/>
</dbReference>
<sequence length="220" mass="24186">MSSTSRACFVAASVAVVEALKDQGICRWNYPIRCAYQCAKSRVGSLSQVRMLSPLSSSSVGSSKKLMNMMSKQNSRFINKAQDSAVLSFQLLMVIFMIMIREESHDLLDGLFCQAKDKTTWAPTLPAIGNHPGSRAWMAVAAVQSHSDQGLRLKCGLKSLQSAKRRLLSGEETADLRPLSGMVGSDLDGTGAGRRDGEERLRHTDESMRNVMYMNCWGQS</sequence>
<gene>
    <name evidence="3" type="ORF">SAY87_027235</name>
</gene>
<dbReference type="Pfam" id="PF12609">
    <property type="entry name" value="DUF3774"/>
    <property type="match status" value="2"/>
</dbReference>
<evidence type="ECO:0000313" key="3">
    <source>
        <dbReference type="EMBL" id="KAK4749786.1"/>
    </source>
</evidence>
<keyword evidence="2" id="KW-0732">Signal</keyword>
<dbReference type="Proteomes" id="UP001345219">
    <property type="component" value="Chromosome 21"/>
</dbReference>
<accession>A0AAN7GN11</accession>
<dbReference type="PANTHER" id="PTHR33090">
    <property type="entry name" value="DUF3774 DOMAIN PROTEIN-RELATED"/>
    <property type="match status" value="1"/>
</dbReference>
<evidence type="ECO:0000256" key="1">
    <source>
        <dbReference type="SAM" id="MobiDB-lite"/>
    </source>
</evidence>
<dbReference type="AlphaFoldDB" id="A0AAN7GN11"/>
<feature type="region of interest" description="Disordered" evidence="1">
    <location>
        <begin position="178"/>
        <end position="202"/>
    </location>
</feature>